<dbReference type="EMBL" id="KN838611">
    <property type="protein sequence ID" value="KIK01165.1"/>
    <property type="molecule type" value="Genomic_DNA"/>
</dbReference>
<dbReference type="STRING" id="1095629.A0A0C9WRG2"/>
<dbReference type="OrthoDB" id="514777at2759"/>
<protein>
    <recommendedName>
        <fullName evidence="1">Eukaryotic translation initiation factor 4G1 eIF4E-binding domain-containing protein</fullName>
    </recommendedName>
</protein>
<feature type="non-terminal residue" evidence="2">
    <location>
        <position position="63"/>
    </location>
</feature>
<gene>
    <name evidence="2" type="ORF">K443DRAFT_60383</name>
</gene>
<feature type="domain" description="Eukaryotic translation initiation factor 4G1 eIF4E-binding" evidence="1">
    <location>
        <begin position="6"/>
        <end position="63"/>
    </location>
</feature>
<name>A0A0C9WRG2_9AGAR</name>
<sequence length="63" mass="6971">NVGGAPLSALATARNIDDIGTVQYPEGVRSPKPELNANVKHGRFRYDRDFLLQFRGVCTQKPD</sequence>
<dbReference type="Pfam" id="PF12152">
    <property type="entry name" value="eIF_4G1"/>
    <property type="match status" value="1"/>
</dbReference>
<dbReference type="AlphaFoldDB" id="A0A0C9WRG2"/>
<organism evidence="2 3">
    <name type="scientific">Laccaria amethystina LaAM-08-1</name>
    <dbReference type="NCBI Taxonomy" id="1095629"/>
    <lineage>
        <taxon>Eukaryota</taxon>
        <taxon>Fungi</taxon>
        <taxon>Dikarya</taxon>
        <taxon>Basidiomycota</taxon>
        <taxon>Agaricomycotina</taxon>
        <taxon>Agaricomycetes</taxon>
        <taxon>Agaricomycetidae</taxon>
        <taxon>Agaricales</taxon>
        <taxon>Agaricineae</taxon>
        <taxon>Hydnangiaceae</taxon>
        <taxon>Laccaria</taxon>
    </lineage>
</organism>
<dbReference type="Proteomes" id="UP000054477">
    <property type="component" value="Unassembled WGS sequence"/>
</dbReference>
<dbReference type="InterPro" id="IPR022745">
    <property type="entry name" value="eIF4G1_eIF4E-bd"/>
</dbReference>
<keyword evidence="3" id="KW-1185">Reference proteome</keyword>
<dbReference type="InterPro" id="IPR036211">
    <property type="entry name" value="eIF4G_eIF4E-bd_sf"/>
</dbReference>
<reference evidence="2 3" key="1">
    <citation type="submission" date="2014-04" db="EMBL/GenBank/DDBJ databases">
        <authorList>
            <consortium name="DOE Joint Genome Institute"/>
            <person name="Kuo A."/>
            <person name="Kohler A."/>
            <person name="Nagy L.G."/>
            <person name="Floudas D."/>
            <person name="Copeland A."/>
            <person name="Barry K.W."/>
            <person name="Cichocki N."/>
            <person name="Veneault-Fourrey C."/>
            <person name="LaButti K."/>
            <person name="Lindquist E.A."/>
            <person name="Lipzen A."/>
            <person name="Lundell T."/>
            <person name="Morin E."/>
            <person name="Murat C."/>
            <person name="Sun H."/>
            <person name="Tunlid A."/>
            <person name="Henrissat B."/>
            <person name="Grigoriev I.V."/>
            <person name="Hibbett D.S."/>
            <person name="Martin F."/>
            <person name="Nordberg H.P."/>
            <person name="Cantor M.N."/>
            <person name="Hua S.X."/>
        </authorList>
    </citation>
    <scope>NUCLEOTIDE SEQUENCE [LARGE SCALE GENOMIC DNA]</scope>
    <source>
        <strain evidence="2 3">LaAM-08-1</strain>
    </source>
</reference>
<dbReference type="HOGENOM" id="CLU_181175_0_0_1"/>
<accession>A0A0C9WRG2</accession>
<proteinExistence type="predicted"/>
<reference evidence="3" key="2">
    <citation type="submission" date="2015-01" db="EMBL/GenBank/DDBJ databases">
        <title>Evolutionary Origins and Diversification of the Mycorrhizal Mutualists.</title>
        <authorList>
            <consortium name="DOE Joint Genome Institute"/>
            <consortium name="Mycorrhizal Genomics Consortium"/>
            <person name="Kohler A."/>
            <person name="Kuo A."/>
            <person name="Nagy L.G."/>
            <person name="Floudas D."/>
            <person name="Copeland A."/>
            <person name="Barry K.W."/>
            <person name="Cichocki N."/>
            <person name="Veneault-Fourrey C."/>
            <person name="LaButti K."/>
            <person name="Lindquist E.A."/>
            <person name="Lipzen A."/>
            <person name="Lundell T."/>
            <person name="Morin E."/>
            <person name="Murat C."/>
            <person name="Riley R."/>
            <person name="Ohm R."/>
            <person name="Sun H."/>
            <person name="Tunlid A."/>
            <person name="Henrissat B."/>
            <person name="Grigoriev I.V."/>
            <person name="Hibbett D.S."/>
            <person name="Martin F."/>
        </authorList>
    </citation>
    <scope>NUCLEOTIDE SEQUENCE [LARGE SCALE GENOMIC DNA]</scope>
    <source>
        <strain evidence="3">LaAM-08-1</strain>
    </source>
</reference>
<evidence type="ECO:0000313" key="3">
    <source>
        <dbReference type="Proteomes" id="UP000054477"/>
    </source>
</evidence>
<evidence type="ECO:0000313" key="2">
    <source>
        <dbReference type="EMBL" id="KIK01165.1"/>
    </source>
</evidence>
<dbReference type="SUPFAM" id="SSF101489">
    <property type="entry name" value="Eukaryotic initiation factor 4f subunit eIF4g, eIF4e-binding domain"/>
    <property type="match status" value="1"/>
</dbReference>
<evidence type="ECO:0000259" key="1">
    <source>
        <dbReference type="Pfam" id="PF12152"/>
    </source>
</evidence>
<dbReference type="Gene3D" id="1.20.970.30">
    <property type="entry name" value="eIF4G, eIF4E-binding domain"/>
    <property type="match status" value="1"/>
</dbReference>
<feature type="non-terminal residue" evidence="2">
    <location>
        <position position="1"/>
    </location>
</feature>